<dbReference type="EMBL" id="AP025314">
    <property type="protein sequence ID" value="BDD09372.1"/>
    <property type="molecule type" value="Genomic_DNA"/>
</dbReference>
<evidence type="ECO:0000313" key="4">
    <source>
        <dbReference type="EMBL" id="BDD09372.1"/>
    </source>
</evidence>
<feature type="domain" description="DUF7824" evidence="2">
    <location>
        <begin position="418"/>
        <end position="687"/>
    </location>
</feature>
<evidence type="ECO:0000259" key="3">
    <source>
        <dbReference type="Pfam" id="PF25149"/>
    </source>
</evidence>
<sequence>MELEKELERIVERGKWDGGIKFLTEIGAEGRKAIAKKAKALAKDYNRYDNNLYDGYKGSVYQRRLLSGIVFTCLTERDFSKFSTVFLKQEEIGELLAITPTNWFSDYLNRFAEREEGYVPLGIKYDWLLEMSRKGWLSPSKMLWARCLDRWSPIYRDNEFFMRQSVEMLTKYDETLAEHIWYFFDTPSEFYYAVVDWTPGKANESVWLTVFKELVNLGLVDRVRLMRECLKGTIQGFNKPQTGWYMHCFEAMNPTEKDVLELSGEMMSALSSPQSKVPNTILKFFKKHCSVSGFDHEAFLDYASMLLNHETKSVVNSALMILDKQLKLHVDGFDRIALTVAEALSHTDASVQVRASKILKKCAGKTDDIPSVIAPYSESLVYEAKELLSDYLEENEPENVEVWDETEPVESPIRKESILESPKDIEALTFLLTQVFEHNDDSHFDLALDGVVRLDQDWADSDVSVLGPVLQKAYKVASTPWEQKIGHTNYLFALFFLEYSDRLIDRFPEGAKGLLKIRDKFYKEKQRWKSEKTLESGAYRFRTWQTDGKLSYSSVYFLFKQRLVEALELIDVKLNLPLLSTPTNDPHWVDPRALAGKLKLWQIAEAKPKHWDAQLAMSRVVLEGAESILPYIEEGLTGEWRDLLLFLFDKEALPKGEINNEAHWWTAGVTKAPETEFKAFENFKMANSDRKLYSGDYDWRMKDDFVKEWGWDAKLKKYRELEIPKTSLEIDIPEHRVRLDQSLLAKKMPEISVYPLLYVNNRWHNGLPKDISRILGLAPYRSELVAGTLLAQYSRFPEPEGEDDKRIMQRLVDFYNDHPCEMGEMGHLCVAAGLVNSDKTTRALASEVWIRQTQRGLCDSESLGKMLGTMYSRNFAPMKRLTDTLTQQLLHMSPWLDLRLQTVLENALAKLPNDPVRGLKKLLEQYQELLRKNKSSVPETLNGKLDAWAETKSLAKTVKSLMAMA</sequence>
<dbReference type="Pfam" id="PF25149">
    <property type="entry name" value="DUF7825"/>
    <property type="match status" value="1"/>
</dbReference>
<keyword evidence="5" id="KW-1185">Reference proteome</keyword>
<feature type="domain" description="DUF6493" evidence="1">
    <location>
        <begin position="1"/>
        <end position="313"/>
    </location>
</feature>
<dbReference type="InterPro" id="IPR016024">
    <property type="entry name" value="ARM-type_fold"/>
</dbReference>
<evidence type="ECO:0000259" key="2">
    <source>
        <dbReference type="Pfam" id="PF25148"/>
    </source>
</evidence>
<dbReference type="Pfam" id="PF25148">
    <property type="entry name" value="DUF7824"/>
    <property type="match status" value="1"/>
</dbReference>
<dbReference type="Pfam" id="PF20103">
    <property type="entry name" value="DUF6493"/>
    <property type="match status" value="1"/>
</dbReference>
<evidence type="ECO:0000313" key="5">
    <source>
        <dbReference type="Proteomes" id="UP001348817"/>
    </source>
</evidence>
<dbReference type="AlphaFoldDB" id="A0AAU9CN61"/>
<feature type="domain" description="DUF7825" evidence="3">
    <location>
        <begin position="708"/>
        <end position="961"/>
    </location>
</feature>
<reference evidence="4 5" key="1">
    <citation type="submission" date="2021-12" db="EMBL/GenBank/DDBJ databases">
        <title>Genome sequencing of bacteria with rrn-lacking chromosome and rrn-plasmid.</title>
        <authorList>
            <person name="Anda M."/>
            <person name="Iwasaki W."/>
        </authorList>
    </citation>
    <scope>NUCLEOTIDE SEQUENCE [LARGE SCALE GENOMIC DNA]</scope>
    <source>
        <strain evidence="4 5">DSM 100852</strain>
    </source>
</reference>
<evidence type="ECO:0000259" key="1">
    <source>
        <dbReference type="Pfam" id="PF20103"/>
    </source>
</evidence>
<dbReference type="RefSeq" id="WP_338394580.1">
    <property type="nucleotide sequence ID" value="NZ_AP025314.1"/>
</dbReference>
<dbReference type="InterPro" id="IPR045472">
    <property type="entry name" value="DUF6493"/>
</dbReference>
<proteinExistence type="predicted"/>
<accession>A0AAU9CN61</accession>
<dbReference type="SUPFAM" id="SSF48371">
    <property type="entry name" value="ARM repeat"/>
    <property type="match status" value="1"/>
</dbReference>
<gene>
    <name evidence="4" type="ORF">FUAX_18040</name>
</gene>
<dbReference type="InterPro" id="IPR056727">
    <property type="entry name" value="DUF7825"/>
</dbReference>
<protein>
    <submittedName>
        <fullName evidence="4">Uncharacterized protein</fullName>
    </submittedName>
</protein>
<dbReference type="KEGG" id="fax:FUAX_18040"/>
<name>A0AAU9CN61_9BACT</name>
<dbReference type="InterPro" id="IPR056726">
    <property type="entry name" value="DUF7824"/>
</dbReference>
<dbReference type="Proteomes" id="UP001348817">
    <property type="component" value="Chromosome"/>
</dbReference>
<organism evidence="4 5">
    <name type="scientific">Fulvitalea axinellae</name>
    <dbReference type="NCBI Taxonomy" id="1182444"/>
    <lineage>
        <taxon>Bacteria</taxon>
        <taxon>Pseudomonadati</taxon>
        <taxon>Bacteroidota</taxon>
        <taxon>Cytophagia</taxon>
        <taxon>Cytophagales</taxon>
        <taxon>Persicobacteraceae</taxon>
        <taxon>Fulvitalea</taxon>
    </lineage>
</organism>